<evidence type="ECO:0000256" key="3">
    <source>
        <dbReference type="ARBA" id="ARBA00022475"/>
    </source>
</evidence>
<proteinExistence type="inferred from homology"/>
<organism evidence="9 10">
    <name type="scientific">Pacificispira spongiicola</name>
    <dbReference type="NCBI Taxonomy" id="2729598"/>
    <lineage>
        <taxon>Bacteria</taxon>
        <taxon>Pseudomonadati</taxon>
        <taxon>Pseudomonadota</taxon>
        <taxon>Alphaproteobacteria</taxon>
        <taxon>Rhodospirillales</taxon>
        <taxon>Rhodospirillaceae</taxon>
        <taxon>Pacificispira</taxon>
    </lineage>
</organism>
<keyword evidence="7" id="KW-0653">Protein transport</keyword>
<accession>A0A7Y0HF22</accession>
<keyword evidence="10" id="KW-1185">Reference proteome</keyword>
<feature type="transmembrane region" description="Helical" evidence="8">
    <location>
        <begin position="21"/>
        <end position="42"/>
    </location>
</feature>
<keyword evidence="5 8" id="KW-1133">Transmembrane helix</keyword>
<dbReference type="PANTHER" id="PTHR30558:SF3">
    <property type="entry name" value="BIOPOLYMER TRANSPORT PROTEIN EXBD-RELATED"/>
    <property type="match status" value="1"/>
</dbReference>
<keyword evidence="3" id="KW-1003">Cell membrane</keyword>
<dbReference type="GO" id="GO:0015031">
    <property type="term" value="P:protein transport"/>
    <property type="evidence" value="ECO:0007669"/>
    <property type="project" value="UniProtKB-KW"/>
</dbReference>
<dbReference type="PANTHER" id="PTHR30558">
    <property type="entry name" value="EXBD MEMBRANE COMPONENT OF PMF-DRIVEN MACROMOLECULE IMPORT SYSTEM"/>
    <property type="match status" value="1"/>
</dbReference>
<evidence type="ECO:0000313" key="9">
    <source>
        <dbReference type="EMBL" id="NMM45471.1"/>
    </source>
</evidence>
<gene>
    <name evidence="9" type="ORF">HH303_13335</name>
</gene>
<keyword evidence="7" id="KW-0813">Transport</keyword>
<protein>
    <submittedName>
        <fullName evidence="9">Biopolymer transporter ExbD</fullName>
    </submittedName>
</protein>
<comment type="subcellular location">
    <subcellularLocation>
        <location evidence="1">Cell membrane</location>
        <topology evidence="1">Single-pass membrane protein</topology>
    </subcellularLocation>
    <subcellularLocation>
        <location evidence="7">Cell membrane</location>
        <topology evidence="7">Single-pass type II membrane protein</topology>
    </subcellularLocation>
</comment>
<name>A0A7Y0HF22_9PROT</name>
<evidence type="ECO:0000256" key="6">
    <source>
        <dbReference type="ARBA" id="ARBA00023136"/>
    </source>
</evidence>
<evidence type="ECO:0000313" key="10">
    <source>
        <dbReference type="Proteomes" id="UP000539372"/>
    </source>
</evidence>
<evidence type="ECO:0000256" key="7">
    <source>
        <dbReference type="RuleBase" id="RU003879"/>
    </source>
</evidence>
<dbReference type="RefSeq" id="WP_169625869.1">
    <property type="nucleotide sequence ID" value="NZ_JABBNT010000004.1"/>
</dbReference>
<evidence type="ECO:0000256" key="8">
    <source>
        <dbReference type="SAM" id="Phobius"/>
    </source>
</evidence>
<dbReference type="GO" id="GO:0022857">
    <property type="term" value="F:transmembrane transporter activity"/>
    <property type="evidence" value="ECO:0007669"/>
    <property type="project" value="InterPro"/>
</dbReference>
<dbReference type="AlphaFoldDB" id="A0A7Y0HF22"/>
<dbReference type="Pfam" id="PF02472">
    <property type="entry name" value="ExbD"/>
    <property type="match status" value="1"/>
</dbReference>
<evidence type="ECO:0000256" key="1">
    <source>
        <dbReference type="ARBA" id="ARBA00004162"/>
    </source>
</evidence>
<comment type="caution">
    <text evidence="9">The sequence shown here is derived from an EMBL/GenBank/DDBJ whole genome shotgun (WGS) entry which is preliminary data.</text>
</comment>
<dbReference type="Proteomes" id="UP000539372">
    <property type="component" value="Unassembled WGS sequence"/>
</dbReference>
<evidence type="ECO:0000256" key="5">
    <source>
        <dbReference type="ARBA" id="ARBA00022989"/>
    </source>
</evidence>
<dbReference type="EMBL" id="JABBNT010000004">
    <property type="protein sequence ID" value="NMM45471.1"/>
    <property type="molecule type" value="Genomic_DNA"/>
</dbReference>
<dbReference type="GO" id="GO:0005886">
    <property type="term" value="C:plasma membrane"/>
    <property type="evidence" value="ECO:0007669"/>
    <property type="project" value="UniProtKB-SubCell"/>
</dbReference>
<comment type="similarity">
    <text evidence="2 7">Belongs to the ExbD/TolR family.</text>
</comment>
<evidence type="ECO:0000256" key="2">
    <source>
        <dbReference type="ARBA" id="ARBA00005811"/>
    </source>
</evidence>
<keyword evidence="4 7" id="KW-0812">Transmembrane</keyword>
<dbReference type="InterPro" id="IPR003400">
    <property type="entry name" value="ExbD"/>
</dbReference>
<reference evidence="9 10" key="1">
    <citation type="submission" date="2020-04" db="EMBL/GenBank/DDBJ databases">
        <title>Rhodospirillaceae bacterium KN72 isolated from deep sea.</title>
        <authorList>
            <person name="Zhang D.-C."/>
        </authorList>
    </citation>
    <scope>NUCLEOTIDE SEQUENCE [LARGE SCALE GENOMIC DNA]</scope>
    <source>
        <strain evidence="9 10">KN72</strain>
    </source>
</reference>
<sequence>MTALASTTGVRRAARPKRRSARISLTPLVDVVFILVIFFMLASTFTRTNSVELITPKSGGAGAVSADSLLLVTLLGDERFDIQGSALDADGLKARLADAGDRRVVVKTADGTDLQDVVFFLDLSARLGLKNIAFAADPSHGTGQGD</sequence>
<evidence type="ECO:0000256" key="4">
    <source>
        <dbReference type="ARBA" id="ARBA00022692"/>
    </source>
</evidence>
<keyword evidence="6 8" id="KW-0472">Membrane</keyword>